<protein>
    <submittedName>
        <fullName evidence="1">Uncharacterized protein</fullName>
    </submittedName>
</protein>
<accession>A0A550CWA4</accession>
<evidence type="ECO:0000313" key="1">
    <source>
        <dbReference type="EMBL" id="TRM69070.1"/>
    </source>
</evidence>
<sequence length="193" mass="21480">MKVLMLGDMALAQSRQPLGNQLLKPHHPLIIPAGPAVSGYCQALSRSKSNVGRSTYGRLFAVSGYSEGCGGEALVTAMRNYKVRPHAGGRCVTRVTPSRTSRSILRRAERLSPARTRPIRCLQGRGRGKRNLTHAYVRCNLTRLYVDFRVCLPMLCPRSVTYHMWRSSEGTAYADHELHLLSIQLISWTSSLS</sequence>
<organism evidence="1 2">
    <name type="scientific">Schizophyllum amplum</name>
    <dbReference type="NCBI Taxonomy" id="97359"/>
    <lineage>
        <taxon>Eukaryota</taxon>
        <taxon>Fungi</taxon>
        <taxon>Dikarya</taxon>
        <taxon>Basidiomycota</taxon>
        <taxon>Agaricomycotina</taxon>
        <taxon>Agaricomycetes</taxon>
        <taxon>Agaricomycetidae</taxon>
        <taxon>Agaricales</taxon>
        <taxon>Schizophyllaceae</taxon>
        <taxon>Schizophyllum</taxon>
    </lineage>
</organism>
<evidence type="ECO:0000313" key="2">
    <source>
        <dbReference type="Proteomes" id="UP000320762"/>
    </source>
</evidence>
<reference evidence="1 2" key="1">
    <citation type="journal article" date="2019" name="New Phytol.">
        <title>Comparative genomics reveals unique wood-decay strategies and fruiting body development in the Schizophyllaceae.</title>
        <authorList>
            <person name="Almasi E."/>
            <person name="Sahu N."/>
            <person name="Krizsan K."/>
            <person name="Balint B."/>
            <person name="Kovacs G.M."/>
            <person name="Kiss B."/>
            <person name="Cseklye J."/>
            <person name="Drula E."/>
            <person name="Henrissat B."/>
            <person name="Nagy I."/>
            <person name="Chovatia M."/>
            <person name="Adam C."/>
            <person name="LaButti K."/>
            <person name="Lipzen A."/>
            <person name="Riley R."/>
            <person name="Grigoriev I.V."/>
            <person name="Nagy L.G."/>
        </authorList>
    </citation>
    <scope>NUCLEOTIDE SEQUENCE [LARGE SCALE GENOMIC DNA]</scope>
    <source>
        <strain evidence="1 2">NL-1724</strain>
    </source>
</reference>
<gene>
    <name evidence="1" type="ORF">BD626DRAFT_472816</name>
</gene>
<feature type="non-terminal residue" evidence="1">
    <location>
        <position position="193"/>
    </location>
</feature>
<name>A0A550CWA4_9AGAR</name>
<proteinExistence type="predicted"/>
<dbReference type="EMBL" id="VDMD01000001">
    <property type="protein sequence ID" value="TRM69070.1"/>
    <property type="molecule type" value="Genomic_DNA"/>
</dbReference>
<dbReference type="AlphaFoldDB" id="A0A550CWA4"/>
<keyword evidence="2" id="KW-1185">Reference proteome</keyword>
<dbReference type="Proteomes" id="UP000320762">
    <property type="component" value="Unassembled WGS sequence"/>
</dbReference>
<comment type="caution">
    <text evidence="1">The sequence shown here is derived from an EMBL/GenBank/DDBJ whole genome shotgun (WGS) entry which is preliminary data.</text>
</comment>